<gene>
    <name evidence="3" type="ORF">U0070_025275</name>
</gene>
<dbReference type="GO" id="GO:0006412">
    <property type="term" value="P:translation"/>
    <property type="evidence" value="ECO:0007669"/>
    <property type="project" value="InterPro"/>
</dbReference>
<feature type="domain" description="Large ribosomal subunit protein uL6 N-terminal" evidence="2">
    <location>
        <begin position="41"/>
        <end position="71"/>
    </location>
</feature>
<protein>
    <recommendedName>
        <fullName evidence="2">Large ribosomal subunit protein uL6 N-terminal domain-containing protein</fullName>
    </recommendedName>
</protein>
<keyword evidence="4" id="KW-1185">Reference proteome</keyword>
<dbReference type="Proteomes" id="UP001488838">
    <property type="component" value="Unassembled WGS sequence"/>
</dbReference>
<evidence type="ECO:0000259" key="2">
    <source>
        <dbReference type="Pfam" id="PF03868"/>
    </source>
</evidence>
<dbReference type="GO" id="GO:0003735">
    <property type="term" value="F:structural constituent of ribosome"/>
    <property type="evidence" value="ECO:0007669"/>
    <property type="project" value="InterPro"/>
</dbReference>
<feature type="region of interest" description="Disordered" evidence="1">
    <location>
        <begin position="1"/>
        <end position="81"/>
    </location>
</feature>
<accession>A0AAW0IMZ0</accession>
<dbReference type="EMBL" id="JBBHLL010000109">
    <property type="protein sequence ID" value="KAK7815815.1"/>
    <property type="molecule type" value="Genomic_DNA"/>
</dbReference>
<reference evidence="3 4" key="1">
    <citation type="journal article" date="2023" name="bioRxiv">
        <title>Conserved and derived expression patterns and positive selection on dental genes reveal complex evolutionary context of ever-growing rodent molars.</title>
        <authorList>
            <person name="Calamari Z.T."/>
            <person name="Song A."/>
            <person name="Cohen E."/>
            <person name="Akter M."/>
            <person name="Roy R.D."/>
            <person name="Hallikas O."/>
            <person name="Christensen M.M."/>
            <person name="Li P."/>
            <person name="Marangoni P."/>
            <person name="Jernvall J."/>
            <person name="Klein O.D."/>
        </authorList>
    </citation>
    <scope>NUCLEOTIDE SEQUENCE [LARGE SCALE GENOMIC DNA]</scope>
    <source>
        <strain evidence="3">V071</strain>
    </source>
</reference>
<dbReference type="AlphaFoldDB" id="A0AAW0IMZ0"/>
<dbReference type="Pfam" id="PF03868">
    <property type="entry name" value="Ribosomal_L6e_N"/>
    <property type="match status" value="1"/>
</dbReference>
<name>A0AAW0IMZ0_MYOGA</name>
<dbReference type="GO" id="GO:0005840">
    <property type="term" value="C:ribosome"/>
    <property type="evidence" value="ECO:0007669"/>
    <property type="project" value="InterPro"/>
</dbReference>
<evidence type="ECO:0000256" key="1">
    <source>
        <dbReference type="SAM" id="MobiDB-lite"/>
    </source>
</evidence>
<proteinExistence type="predicted"/>
<organism evidence="3 4">
    <name type="scientific">Myodes glareolus</name>
    <name type="common">Bank vole</name>
    <name type="synonym">Clethrionomys glareolus</name>
    <dbReference type="NCBI Taxonomy" id="447135"/>
    <lineage>
        <taxon>Eukaryota</taxon>
        <taxon>Metazoa</taxon>
        <taxon>Chordata</taxon>
        <taxon>Craniata</taxon>
        <taxon>Vertebrata</taxon>
        <taxon>Euteleostomi</taxon>
        <taxon>Mammalia</taxon>
        <taxon>Eutheria</taxon>
        <taxon>Euarchontoglires</taxon>
        <taxon>Glires</taxon>
        <taxon>Rodentia</taxon>
        <taxon>Myomorpha</taxon>
        <taxon>Muroidea</taxon>
        <taxon>Cricetidae</taxon>
        <taxon>Arvicolinae</taxon>
        <taxon>Myodes</taxon>
    </lineage>
</organism>
<comment type="caution">
    <text evidence="3">The sequence shown here is derived from an EMBL/GenBank/DDBJ whole genome shotgun (WGS) entry which is preliminary data.</text>
</comment>
<feature type="compositionally biased region" description="Basic and acidic residues" evidence="1">
    <location>
        <begin position="1"/>
        <end position="16"/>
    </location>
</feature>
<sequence>MAGEKAEKPDTKEKKPVAKKAGSDAPATGAAKKGEPKANKLKKGKPHCSRNPVPVRGIGSDSRSAVFSRKAKEMHSCKNQG</sequence>
<feature type="compositionally biased region" description="Basic residues" evidence="1">
    <location>
        <begin position="39"/>
        <end position="48"/>
    </location>
</feature>
<evidence type="ECO:0000313" key="4">
    <source>
        <dbReference type="Proteomes" id="UP001488838"/>
    </source>
</evidence>
<dbReference type="InterPro" id="IPR005568">
    <property type="entry name" value="Ribosomal_uL6_N"/>
</dbReference>
<feature type="compositionally biased region" description="Basic and acidic residues" evidence="1">
    <location>
        <begin position="70"/>
        <end position="81"/>
    </location>
</feature>
<evidence type="ECO:0000313" key="3">
    <source>
        <dbReference type="EMBL" id="KAK7815815.1"/>
    </source>
</evidence>